<sequence length="117" mass="12737">MRIDVSFCAFDSHDKKETDLFLYKPKKRLQGKEEILACRVVESITSLSFGRESSHVTGSSQGIGKAVAIGLSQAGATVLVTGTNPERTKNVAEEVAQLTGRETDYFIGDLSKDENVI</sequence>
<reference evidence="2 3" key="1">
    <citation type="submission" date="2020-04" db="EMBL/GenBank/DDBJ databases">
        <title>Genome-Wide Identification of 5-Methylcytosine Sites in Bacterial Genomes By High-Throughput Sequencing of MspJI Restriction Fragments.</title>
        <authorList>
            <person name="Wu V."/>
        </authorList>
    </citation>
    <scope>NUCLEOTIDE SEQUENCE [LARGE SCALE GENOMIC DNA]</scope>
    <source>
        <strain evidence="2 3">S2</strain>
    </source>
</reference>
<dbReference type="AlphaFoldDB" id="A0A6H1PBV8"/>
<dbReference type="SUPFAM" id="SSF51735">
    <property type="entry name" value="NAD(P)-binding Rossmann-fold domains"/>
    <property type="match status" value="1"/>
</dbReference>
<comment type="similarity">
    <text evidence="1">Belongs to the short-chain dehydrogenases/reductases (SDR) family.</text>
</comment>
<dbReference type="PANTHER" id="PTHR42879">
    <property type="entry name" value="3-OXOACYL-(ACYL-CARRIER-PROTEIN) REDUCTASE"/>
    <property type="match status" value="1"/>
</dbReference>
<protein>
    <submittedName>
        <fullName evidence="2">SDR family NAD(P)-dependent oxidoreductase</fullName>
    </submittedName>
</protein>
<dbReference type="InterPro" id="IPR002347">
    <property type="entry name" value="SDR_fam"/>
</dbReference>
<dbReference type="Gene3D" id="3.40.50.720">
    <property type="entry name" value="NAD(P)-binding Rossmann-like Domain"/>
    <property type="match status" value="1"/>
</dbReference>
<dbReference type="EMBL" id="CP051128">
    <property type="protein sequence ID" value="QIZ11033.1"/>
    <property type="molecule type" value="Genomic_DNA"/>
</dbReference>
<dbReference type="InterPro" id="IPR050259">
    <property type="entry name" value="SDR"/>
</dbReference>
<evidence type="ECO:0000313" key="3">
    <source>
        <dbReference type="Proteomes" id="UP000501868"/>
    </source>
</evidence>
<dbReference type="InterPro" id="IPR036291">
    <property type="entry name" value="NAD(P)-bd_dom_sf"/>
</dbReference>
<proteinExistence type="inferred from homology"/>
<accession>A0A6H1PBV8</accession>
<dbReference type="Pfam" id="PF00106">
    <property type="entry name" value="adh_short"/>
    <property type="match status" value="1"/>
</dbReference>
<reference evidence="2 3" key="2">
    <citation type="submission" date="2020-04" db="EMBL/GenBank/DDBJ databases">
        <authorList>
            <person name="Fomenkov A."/>
            <person name="Anton B.P."/>
            <person name="Roberts R.J."/>
        </authorList>
    </citation>
    <scope>NUCLEOTIDE SEQUENCE [LARGE SCALE GENOMIC DNA]</scope>
    <source>
        <strain evidence="2 3">S2</strain>
    </source>
</reference>
<evidence type="ECO:0000256" key="1">
    <source>
        <dbReference type="ARBA" id="ARBA00006484"/>
    </source>
</evidence>
<organism evidence="2 3">
    <name type="scientific">Priestia megaterium</name>
    <name type="common">Bacillus megaterium</name>
    <dbReference type="NCBI Taxonomy" id="1404"/>
    <lineage>
        <taxon>Bacteria</taxon>
        <taxon>Bacillati</taxon>
        <taxon>Bacillota</taxon>
        <taxon>Bacilli</taxon>
        <taxon>Bacillales</taxon>
        <taxon>Bacillaceae</taxon>
        <taxon>Priestia</taxon>
    </lineage>
</organism>
<gene>
    <name evidence="2" type="ORF">HFZ78_19590</name>
</gene>
<name>A0A6H1PBV8_PRIMG</name>
<dbReference type="Proteomes" id="UP000501868">
    <property type="component" value="Chromosome"/>
</dbReference>
<evidence type="ECO:0000313" key="2">
    <source>
        <dbReference type="EMBL" id="QIZ11033.1"/>
    </source>
</evidence>